<dbReference type="GO" id="GO:0039702">
    <property type="term" value="P:viral budding via host ESCRT complex"/>
    <property type="evidence" value="ECO:0007669"/>
    <property type="project" value="UniProtKB-ARBA"/>
</dbReference>
<feature type="region of interest" description="Disordered" evidence="10">
    <location>
        <begin position="274"/>
        <end position="320"/>
    </location>
</feature>
<feature type="compositionally biased region" description="Polar residues" evidence="10">
    <location>
        <begin position="274"/>
        <end position="295"/>
    </location>
</feature>
<gene>
    <name evidence="12" type="primary">VPS37C</name>
</gene>
<evidence type="ECO:0000259" key="11">
    <source>
        <dbReference type="PROSITE" id="PS51314"/>
    </source>
</evidence>
<dbReference type="Pfam" id="PF07200">
    <property type="entry name" value="Mod_r"/>
    <property type="match status" value="1"/>
</dbReference>
<reference evidence="12" key="2">
    <citation type="submission" date="2025-08" db="UniProtKB">
        <authorList>
            <consortium name="Ensembl"/>
        </authorList>
    </citation>
    <scope>IDENTIFICATION</scope>
    <source>
        <strain evidence="12">Thoroughbred</strain>
    </source>
</reference>
<comment type="similarity">
    <text evidence="2">Belongs to the VPS37 family.</text>
</comment>
<dbReference type="GO" id="GO:0036258">
    <property type="term" value="P:multivesicular body assembly"/>
    <property type="evidence" value="ECO:0007669"/>
    <property type="project" value="UniProtKB-ARBA"/>
</dbReference>
<keyword evidence="5 8" id="KW-0653">Protein transport</keyword>
<sequence length="388" mass="42282">METLKDKTLEELEEMQNDPEAIDRLAQESPEVQDLQLEREMALATNRSLAEQNLEFQGPLEISRSNLSDKYQELRKLVQRCQEQKAKLEKFSSALQPATLLDLLQIEGMKIEEESEAMAEKFLEGEVPLETFLENFSSMRMLSHLRRVRVEKLQEVLRKPRASQEPAGDAPPPRPPPPPRPVPQATPPLAEEHLPPPLQPSAVPPYPLPYSPSPGLPGGPTAQGALPPAPFPVVSQPSFSFSVPPYPSAQPGPRAAAGYSWSPVLVILNRPPTSQQEGDLLTQRSPHSRASQASPGPQAPLSRPIPPGPPLPMGSPHLRVLPGLGTRQVLALGPSTLPPVPQGLARPLLRFEVKLEVELALAVDLCRHTGALGGPGWEHAGPERPRAV</sequence>
<evidence type="ECO:0000256" key="5">
    <source>
        <dbReference type="ARBA" id="ARBA00022927"/>
    </source>
</evidence>
<keyword evidence="13" id="KW-1185">Reference proteome</keyword>
<dbReference type="InterPro" id="IPR009851">
    <property type="entry name" value="Mod_r"/>
</dbReference>
<dbReference type="GO" id="GO:0015031">
    <property type="term" value="P:protein transport"/>
    <property type="evidence" value="ECO:0007669"/>
    <property type="project" value="UniProtKB-UniRule"/>
</dbReference>
<dbReference type="AlphaFoldDB" id="A0A9L0SRB6"/>
<dbReference type="GO" id="GO:0031902">
    <property type="term" value="C:late endosome membrane"/>
    <property type="evidence" value="ECO:0007669"/>
    <property type="project" value="UniProtKB-SubCell"/>
</dbReference>
<feature type="compositionally biased region" description="Pro residues" evidence="10">
    <location>
        <begin position="195"/>
        <end position="217"/>
    </location>
</feature>
<evidence type="ECO:0000256" key="1">
    <source>
        <dbReference type="ARBA" id="ARBA00004633"/>
    </source>
</evidence>
<evidence type="ECO:0000313" key="12">
    <source>
        <dbReference type="Ensembl" id="ENSECAP00000078601.1"/>
    </source>
</evidence>
<dbReference type="InterPro" id="IPR029012">
    <property type="entry name" value="Helix_hairpin_bin_sf"/>
</dbReference>
<evidence type="ECO:0000256" key="9">
    <source>
        <dbReference type="SAM" id="Coils"/>
    </source>
</evidence>
<feature type="domain" description="VPS37 C-terminal" evidence="11">
    <location>
        <begin position="78"/>
        <end position="167"/>
    </location>
</feature>
<name>A0A9L0SRB6_HORSE</name>
<dbReference type="Gene3D" id="1.10.287.660">
    <property type="entry name" value="Helix hairpin bin"/>
    <property type="match status" value="1"/>
</dbReference>
<dbReference type="PANTHER" id="PTHR13678:SF8">
    <property type="entry name" value="VACUOLAR PROTEIN SORTING-ASSOCIATED PROTEIN 37C"/>
    <property type="match status" value="1"/>
</dbReference>
<keyword evidence="6" id="KW-0472">Membrane</keyword>
<evidence type="ECO:0000256" key="7">
    <source>
        <dbReference type="ARBA" id="ARBA00025010"/>
    </source>
</evidence>
<dbReference type="Proteomes" id="UP000002281">
    <property type="component" value="Chromosome 12"/>
</dbReference>
<keyword evidence="4" id="KW-0967">Endosome</keyword>
<feature type="compositionally biased region" description="Pro residues" evidence="10">
    <location>
        <begin position="303"/>
        <end position="313"/>
    </location>
</feature>
<feature type="region of interest" description="Disordered" evidence="10">
    <location>
        <begin position="1"/>
        <end position="20"/>
    </location>
</feature>
<reference evidence="12" key="3">
    <citation type="submission" date="2025-09" db="UniProtKB">
        <authorList>
            <consortium name="Ensembl"/>
        </authorList>
    </citation>
    <scope>IDENTIFICATION</scope>
    <source>
        <strain evidence="12">Thoroughbred</strain>
    </source>
</reference>
<organism evidence="12 13">
    <name type="scientific">Equus caballus</name>
    <name type="common">Horse</name>
    <dbReference type="NCBI Taxonomy" id="9796"/>
    <lineage>
        <taxon>Eukaryota</taxon>
        <taxon>Metazoa</taxon>
        <taxon>Chordata</taxon>
        <taxon>Craniata</taxon>
        <taxon>Vertebrata</taxon>
        <taxon>Euteleostomi</taxon>
        <taxon>Mammalia</taxon>
        <taxon>Eutheria</taxon>
        <taxon>Laurasiatheria</taxon>
        <taxon>Perissodactyla</taxon>
        <taxon>Equidae</taxon>
        <taxon>Equus</taxon>
    </lineage>
</organism>
<evidence type="ECO:0000313" key="13">
    <source>
        <dbReference type="Proteomes" id="UP000002281"/>
    </source>
</evidence>
<accession>A0A9L0SRB6</accession>
<comment type="function">
    <text evidence="7">Component of the ESCRT-I complex, a regulator of vesicular trafficking process. Required for the sorting of endocytic ubiquitinated cargos into multivesicular bodies. May be involved in cell growth and differentiation.</text>
</comment>
<feature type="compositionally biased region" description="Pro residues" evidence="10">
    <location>
        <begin position="169"/>
        <end position="186"/>
    </location>
</feature>
<evidence type="ECO:0000256" key="10">
    <source>
        <dbReference type="SAM" id="MobiDB-lite"/>
    </source>
</evidence>
<comment type="subcellular location">
    <subcellularLocation>
        <location evidence="1">Late endosome membrane</location>
        <topology evidence="1">Peripheral membrane protein</topology>
    </subcellularLocation>
</comment>
<reference evidence="12 13" key="1">
    <citation type="journal article" date="2009" name="Science">
        <title>Genome sequence, comparative analysis, and population genetics of the domestic horse.</title>
        <authorList>
            <consortium name="Broad Institute Genome Sequencing Platform"/>
            <consortium name="Broad Institute Whole Genome Assembly Team"/>
            <person name="Wade C.M."/>
            <person name="Giulotto E."/>
            <person name="Sigurdsson S."/>
            <person name="Zoli M."/>
            <person name="Gnerre S."/>
            <person name="Imsland F."/>
            <person name="Lear T.L."/>
            <person name="Adelson D.L."/>
            <person name="Bailey E."/>
            <person name="Bellone R.R."/>
            <person name="Bloecker H."/>
            <person name="Distl O."/>
            <person name="Edgar R.C."/>
            <person name="Garber M."/>
            <person name="Leeb T."/>
            <person name="Mauceli E."/>
            <person name="MacLeod J.N."/>
            <person name="Penedo M.C.T."/>
            <person name="Raison J.M."/>
            <person name="Sharpe T."/>
            <person name="Vogel J."/>
            <person name="Andersson L."/>
            <person name="Antczak D.F."/>
            <person name="Biagi T."/>
            <person name="Binns M.M."/>
            <person name="Chowdhary B.P."/>
            <person name="Coleman S.J."/>
            <person name="Della Valle G."/>
            <person name="Fryc S."/>
            <person name="Guerin G."/>
            <person name="Hasegawa T."/>
            <person name="Hill E.W."/>
            <person name="Jurka J."/>
            <person name="Kiialainen A."/>
            <person name="Lindgren G."/>
            <person name="Liu J."/>
            <person name="Magnani E."/>
            <person name="Mickelson J.R."/>
            <person name="Murray J."/>
            <person name="Nergadze S.G."/>
            <person name="Onofrio R."/>
            <person name="Pedroni S."/>
            <person name="Piras M.F."/>
            <person name="Raudsepp T."/>
            <person name="Rocchi M."/>
            <person name="Roeed K.H."/>
            <person name="Ryder O.A."/>
            <person name="Searle S."/>
            <person name="Skow L."/>
            <person name="Swinburne J.E."/>
            <person name="Syvaenen A.C."/>
            <person name="Tozaki T."/>
            <person name="Valberg S.J."/>
            <person name="Vaudin M."/>
            <person name="White J.R."/>
            <person name="Zody M.C."/>
            <person name="Lander E.S."/>
            <person name="Lindblad-Toh K."/>
        </authorList>
    </citation>
    <scope>NUCLEOTIDE SEQUENCE [LARGE SCALE GENOMIC DNA]</scope>
    <source>
        <strain evidence="12 13">Thoroughbred</strain>
    </source>
</reference>
<proteinExistence type="inferred from homology"/>
<dbReference type="GeneTree" id="ENSGT00950000183012"/>
<evidence type="ECO:0000256" key="6">
    <source>
        <dbReference type="ARBA" id="ARBA00023136"/>
    </source>
</evidence>
<protein>
    <submittedName>
        <fullName evidence="12">VPS37C subunit of ESCRT-I</fullName>
    </submittedName>
</protein>
<dbReference type="SUPFAM" id="SSF140111">
    <property type="entry name" value="Endosomal sorting complex assembly domain"/>
    <property type="match status" value="1"/>
</dbReference>
<dbReference type="GO" id="GO:0016236">
    <property type="term" value="P:macroautophagy"/>
    <property type="evidence" value="ECO:0007669"/>
    <property type="project" value="UniProtKB-ARBA"/>
</dbReference>
<dbReference type="FunFam" id="1.10.287.660:FF:000003">
    <property type="entry name" value="vacuolar protein sorting-associated protein 37B"/>
    <property type="match status" value="1"/>
</dbReference>
<dbReference type="Ensembl" id="ENSECAT00000136454.1">
    <property type="protein sequence ID" value="ENSECAP00000078601.1"/>
    <property type="gene ID" value="ENSECAG00000012866.4"/>
</dbReference>
<feature type="coiled-coil region" evidence="9">
    <location>
        <begin position="32"/>
        <end position="94"/>
    </location>
</feature>
<dbReference type="PANTHER" id="PTHR13678">
    <property type="entry name" value="VACUOLAR PROTEIN SORTING-ASSOCIATED PROTEIN 37"/>
    <property type="match status" value="1"/>
</dbReference>
<keyword evidence="9" id="KW-0175">Coiled coil</keyword>
<keyword evidence="3 8" id="KW-0813">Transport</keyword>
<dbReference type="GO" id="GO:0048306">
    <property type="term" value="F:calcium-dependent protein binding"/>
    <property type="evidence" value="ECO:0007669"/>
    <property type="project" value="UniProtKB-ARBA"/>
</dbReference>
<feature type="region of interest" description="Disordered" evidence="10">
    <location>
        <begin position="158"/>
        <end position="229"/>
    </location>
</feature>
<feature type="compositionally biased region" description="Basic and acidic residues" evidence="10">
    <location>
        <begin position="1"/>
        <end position="10"/>
    </location>
</feature>
<evidence type="ECO:0000256" key="3">
    <source>
        <dbReference type="ARBA" id="ARBA00022448"/>
    </source>
</evidence>
<evidence type="ECO:0000256" key="4">
    <source>
        <dbReference type="ARBA" id="ARBA00022753"/>
    </source>
</evidence>
<evidence type="ECO:0000256" key="8">
    <source>
        <dbReference type="PROSITE-ProRule" id="PRU00646"/>
    </source>
</evidence>
<dbReference type="InterPro" id="IPR037202">
    <property type="entry name" value="ESCRT_assembly_dom"/>
</dbReference>
<dbReference type="GO" id="GO:0000813">
    <property type="term" value="C:ESCRT I complex"/>
    <property type="evidence" value="ECO:0007669"/>
    <property type="project" value="UniProtKB-ARBA"/>
</dbReference>
<dbReference type="PROSITE" id="PS51314">
    <property type="entry name" value="VPS37_C"/>
    <property type="match status" value="1"/>
</dbReference>
<evidence type="ECO:0000256" key="2">
    <source>
        <dbReference type="ARBA" id="ARBA00007617"/>
    </source>
</evidence>